<dbReference type="Proteomes" id="UP000274756">
    <property type="component" value="Unassembled WGS sequence"/>
</dbReference>
<dbReference type="Pfam" id="PF12937">
    <property type="entry name" value="F-box-like"/>
    <property type="match status" value="1"/>
</dbReference>
<evidence type="ECO:0000313" key="4">
    <source>
        <dbReference type="Proteomes" id="UP000274756"/>
    </source>
</evidence>
<evidence type="ECO:0000313" key="5">
    <source>
        <dbReference type="WBParaSite" id="DME_0000248701-mRNA-1"/>
    </source>
</evidence>
<dbReference type="InterPro" id="IPR001810">
    <property type="entry name" value="F-box_dom"/>
</dbReference>
<dbReference type="SUPFAM" id="SSF81383">
    <property type="entry name" value="F-box domain"/>
    <property type="match status" value="1"/>
</dbReference>
<accession>A0A0N4U6E5</accession>
<dbReference type="EMBL" id="UYYG01001157">
    <property type="protein sequence ID" value="VDN56874.1"/>
    <property type="molecule type" value="Genomic_DNA"/>
</dbReference>
<gene>
    <name evidence="2" type="ORF">DME_LOCUS6847</name>
</gene>
<dbReference type="GO" id="GO:0016567">
    <property type="term" value="P:protein ubiquitination"/>
    <property type="evidence" value="ECO:0007669"/>
    <property type="project" value="InterPro"/>
</dbReference>
<dbReference type="STRING" id="318479.A0A0N4U6E5"/>
<dbReference type="WBParaSite" id="DME_0000248701-mRNA-1">
    <property type="protein sequence ID" value="DME_0000248701-mRNA-1"/>
    <property type="gene ID" value="DME_0000248701"/>
</dbReference>
<dbReference type="PANTHER" id="PTHR20995">
    <property type="entry name" value="F-BOX/WD REPEAT-CONTAINING PROTEIN 5"/>
    <property type="match status" value="1"/>
</dbReference>
<dbReference type="SMART" id="SM00256">
    <property type="entry name" value="FBOX"/>
    <property type="match status" value="1"/>
</dbReference>
<dbReference type="InterPro" id="IPR015943">
    <property type="entry name" value="WD40/YVTN_repeat-like_dom_sf"/>
</dbReference>
<dbReference type="Gene3D" id="1.20.1280.50">
    <property type="match status" value="1"/>
</dbReference>
<evidence type="ECO:0000313" key="3">
    <source>
        <dbReference type="Proteomes" id="UP000038040"/>
    </source>
</evidence>
<proteinExistence type="predicted"/>
<dbReference type="PROSITE" id="PS50181">
    <property type="entry name" value="FBOX"/>
    <property type="match status" value="1"/>
</dbReference>
<evidence type="ECO:0000313" key="2">
    <source>
        <dbReference type="EMBL" id="VDN56874.1"/>
    </source>
</evidence>
<dbReference type="InterPro" id="IPR036047">
    <property type="entry name" value="F-box-like_dom_sf"/>
</dbReference>
<dbReference type="InterPro" id="IPR042508">
    <property type="entry name" value="FBXW5"/>
</dbReference>
<evidence type="ECO:0000259" key="1">
    <source>
        <dbReference type="PROSITE" id="PS50181"/>
    </source>
</evidence>
<dbReference type="InterPro" id="IPR036322">
    <property type="entry name" value="WD40_repeat_dom_sf"/>
</dbReference>
<dbReference type="OrthoDB" id="192402at2759"/>
<sequence>MDYKTLPLNWATIPEELLVIVMSYLNAKELMRIAQVSYHWRCVAEENCLWRPLFLKDFKLSDHCKLKICSRWIDEYKMFKFNVPNELSENLPDCYEGMSYVCFSKDGLLFCTVACNASFKVSFIWTTTHPVYLFHERHLDEELDWEQAFFAEFSPDNKHLLISGLKYDGTGEIAVFSIDGTLYRSVIGSSVSQLWICSAKSFYECNDAAIFSALFRLLNRGGGFCQKVTVGRYISSRLRGVIMLAQEAAKENKAEIRVINLSTMTFGSSYFGHFATITDRFQCSIGGPFVVSGSKDGGRIWSKDYKCVIGNLSHGFDHGITAAVQPIDGSMIVTVSKGDDSIKIWRSKKFLQKEIVVPNDFM</sequence>
<organism evidence="3 5">
    <name type="scientific">Dracunculus medinensis</name>
    <name type="common">Guinea worm</name>
    <dbReference type="NCBI Taxonomy" id="318479"/>
    <lineage>
        <taxon>Eukaryota</taxon>
        <taxon>Metazoa</taxon>
        <taxon>Ecdysozoa</taxon>
        <taxon>Nematoda</taxon>
        <taxon>Chromadorea</taxon>
        <taxon>Rhabditida</taxon>
        <taxon>Spirurina</taxon>
        <taxon>Dracunculoidea</taxon>
        <taxon>Dracunculidae</taxon>
        <taxon>Dracunculus</taxon>
    </lineage>
</organism>
<dbReference type="PANTHER" id="PTHR20995:SF17">
    <property type="entry name" value="F-BOX_WD REPEAT-CONTAINING PROTEIN 5"/>
    <property type="match status" value="1"/>
</dbReference>
<reference evidence="5" key="1">
    <citation type="submission" date="2016-04" db="UniProtKB">
        <authorList>
            <consortium name="WormBaseParasite"/>
        </authorList>
    </citation>
    <scope>IDENTIFICATION</scope>
</reference>
<dbReference type="Gene3D" id="2.130.10.10">
    <property type="entry name" value="YVTN repeat-like/Quinoprotein amine dehydrogenase"/>
    <property type="match status" value="1"/>
</dbReference>
<feature type="domain" description="F-box" evidence="1">
    <location>
        <begin position="7"/>
        <end position="53"/>
    </location>
</feature>
<name>A0A0N4U6E5_DRAME</name>
<dbReference type="SUPFAM" id="SSF50978">
    <property type="entry name" value="WD40 repeat-like"/>
    <property type="match status" value="1"/>
</dbReference>
<dbReference type="GO" id="GO:0019005">
    <property type="term" value="C:SCF ubiquitin ligase complex"/>
    <property type="evidence" value="ECO:0007669"/>
    <property type="project" value="InterPro"/>
</dbReference>
<dbReference type="GO" id="GO:0080008">
    <property type="term" value="C:Cul4-RING E3 ubiquitin ligase complex"/>
    <property type="evidence" value="ECO:0007669"/>
    <property type="project" value="InterPro"/>
</dbReference>
<keyword evidence="4" id="KW-1185">Reference proteome</keyword>
<dbReference type="Proteomes" id="UP000038040">
    <property type="component" value="Unplaced"/>
</dbReference>
<dbReference type="AlphaFoldDB" id="A0A0N4U6E5"/>
<protein>
    <submittedName>
        <fullName evidence="5">F-box domain-containing protein</fullName>
    </submittedName>
</protein>
<reference evidence="2 4" key="2">
    <citation type="submission" date="2018-11" db="EMBL/GenBank/DDBJ databases">
        <authorList>
            <consortium name="Pathogen Informatics"/>
        </authorList>
    </citation>
    <scope>NUCLEOTIDE SEQUENCE [LARGE SCALE GENOMIC DNA]</scope>
</reference>